<dbReference type="EMBL" id="CP003065">
    <property type="protein sequence ID" value="AEV70397.1"/>
    <property type="molecule type" value="Genomic_DNA"/>
</dbReference>
<reference evidence="3 4" key="2">
    <citation type="journal article" date="2012" name="Stand. Genomic Sci.">
        <title>Complete Genome Sequence of Clostridium clariflavum DSM 19732.</title>
        <authorList>
            <person name="Izquierdo J.A."/>
            <person name="Goodwin L."/>
            <person name="Davenport K.W."/>
            <person name="Teshima H."/>
            <person name="Bruce D."/>
            <person name="Detter C."/>
            <person name="Tapia R."/>
            <person name="Han S."/>
            <person name="Land M."/>
            <person name="Hauser L."/>
            <person name="Jeffries C.D."/>
            <person name="Han J."/>
            <person name="Pitluck S."/>
            <person name="Nolan M."/>
            <person name="Chen A."/>
            <person name="Huntemann M."/>
            <person name="Mavromatis K."/>
            <person name="Mikhailova N."/>
            <person name="Liolios K."/>
            <person name="Woyke T."/>
            <person name="Lynd L.R."/>
        </authorList>
    </citation>
    <scope>NUCLEOTIDE SEQUENCE [LARGE SCALE GENOMIC DNA]</scope>
    <source>
        <strain evidence="4">DSM 19732 / NBRC 101661 / EBR45</strain>
    </source>
</reference>
<dbReference type="Pfam" id="PF01370">
    <property type="entry name" value="Epimerase"/>
    <property type="match status" value="1"/>
</dbReference>
<dbReference type="eggNOG" id="COG0451">
    <property type="taxonomic scope" value="Bacteria"/>
</dbReference>
<organism evidence="3 4">
    <name type="scientific">Acetivibrio clariflavus (strain DSM 19732 / NBRC 101661 / EBR45)</name>
    <name type="common">Clostridium clariflavum</name>
    <dbReference type="NCBI Taxonomy" id="720554"/>
    <lineage>
        <taxon>Bacteria</taxon>
        <taxon>Bacillati</taxon>
        <taxon>Bacillota</taxon>
        <taxon>Clostridia</taxon>
        <taxon>Eubacteriales</taxon>
        <taxon>Oscillospiraceae</taxon>
        <taxon>Acetivibrio</taxon>
    </lineage>
</organism>
<accession>G8M377</accession>
<protein>
    <submittedName>
        <fullName evidence="3">Nucleoside-diphosphate-sugar epimerase</fullName>
    </submittedName>
</protein>
<proteinExistence type="inferred from homology"/>
<dbReference type="Gene3D" id="3.40.50.720">
    <property type="entry name" value="NAD(P)-binding Rossmann-like Domain"/>
    <property type="match status" value="1"/>
</dbReference>
<dbReference type="PANTHER" id="PTHR43000">
    <property type="entry name" value="DTDP-D-GLUCOSE 4,6-DEHYDRATASE-RELATED"/>
    <property type="match status" value="1"/>
</dbReference>
<dbReference type="SUPFAM" id="SSF51735">
    <property type="entry name" value="NAD(P)-binding Rossmann-fold domains"/>
    <property type="match status" value="1"/>
</dbReference>
<dbReference type="Proteomes" id="UP000005435">
    <property type="component" value="Chromosome"/>
</dbReference>
<feature type="domain" description="NAD-dependent epimerase/dehydratase" evidence="2">
    <location>
        <begin position="4"/>
        <end position="236"/>
    </location>
</feature>
<evidence type="ECO:0000313" key="4">
    <source>
        <dbReference type="Proteomes" id="UP000005435"/>
    </source>
</evidence>
<evidence type="ECO:0000259" key="2">
    <source>
        <dbReference type="Pfam" id="PF01370"/>
    </source>
</evidence>
<evidence type="ECO:0000256" key="1">
    <source>
        <dbReference type="ARBA" id="ARBA00007637"/>
    </source>
</evidence>
<gene>
    <name evidence="3" type="ordered locus">Clocl_3957</name>
</gene>
<sequence length="303" mass="34705">MDKILFLGSNSFTGFYFQKFIKDKGLDKEYKFIGTDISDVHNNNFSVSDYIKLNPLDKSELEDVIINLKPNYIINFIGTFSGATYNDYININTNISKNIFDILVENNLEVKKVLLIGSAAEYGIVKDMPIKEDSCNNPVNYYGLSKLFQTHIAKYYHDNYGINVNVLRTFNIIGKGISKSLSIGNFIDKIEKARDGDYITVGNLFPKRDFLHIEDVVEAYWEVLKKGKTGEIYNVCSGKSIAIEDIFLTFVRMSSKKLFPLVDEKLIKKDEIMDIYGDNSKIKNDTNWSPKIDILNDKAYNVF</sequence>
<dbReference type="STRING" id="720554.Clocl_3957"/>
<comment type="similarity">
    <text evidence="1">Belongs to the NAD(P)-dependent epimerase/dehydratase family.</text>
</comment>
<dbReference type="KEGG" id="ccl:Clocl_3957"/>
<dbReference type="RefSeq" id="WP_014256897.1">
    <property type="nucleotide sequence ID" value="NC_016627.1"/>
</dbReference>
<name>G8M377_ACECE</name>
<dbReference type="InterPro" id="IPR036291">
    <property type="entry name" value="NAD(P)-bd_dom_sf"/>
</dbReference>
<reference evidence="4" key="1">
    <citation type="submission" date="2011-12" db="EMBL/GenBank/DDBJ databases">
        <title>Complete sequence of Clostridium clariflavum DSM 19732.</title>
        <authorList>
            <consortium name="US DOE Joint Genome Institute"/>
            <person name="Lucas S."/>
            <person name="Han J."/>
            <person name="Lapidus A."/>
            <person name="Cheng J.-F."/>
            <person name="Goodwin L."/>
            <person name="Pitluck S."/>
            <person name="Peters L."/>
            <person name="Teshima H."/>
            <person name="Detter J.C."/>
            <person name="Han C."/>
            <person name="Tapia R."/>
            <person name="Land M."/>
            <person name="Hauser L."/>
            <person name="Kyrpides N."/>
            <person name="Ivanova N."/>
            <person name="Pagani I."/>
            <person name="Kitzmiller T."/>
            <person name="Lynd L."/>
            <person name="Izquierdo J."/>
            <person name="Woyke T."/>
        </authorList>
    </citation>
    <scope>NUCLEOTIDE SEQUENCE [LARGE SCALE GENOMIC DNA]</scope>
    <source>
        <strain evidence="4">DSM 19732 / NBRC 101661 / EBR45</strain>
    </source>
</reference>
<dbReference type="HOGENOM" id="CLU_007383_1_7_9"/>
<dbReference type="InterPro" id="IPR001509">
    <property type="entry name" value="Epimerase_deHydtase"/>
</dbReference>
<dbReference type="AlphaFoldDB" id="G8M377"/>
<keyword evidence="4" id="KW-1185">Reference proteome</keyword>
<evidence type="ECO:0000313" key="3">
    <source>
        <dbReference type="EMBL" id="AEV70397.1"/>
    </source>
</evidence>
<dbReference type="Gene3D" id="3.90.25.10">
    <property type="entry name" value="UDP-galactose 4-epimerase, domain 1"/>
    <property type="match status" value="1"/>
</dbReference>